<comment type="caution">
    <text evidence="2">The sequence shown here is derived from an EMBL/GenBank/DDBJ whole genome shotgun (WGS) entry which is preliminary data.</text>
</comment>
<keyword evidence="3" id="KW-1185">Reference proteome</keyword>
<dbReference type="InterPro" id="IPR046700">
    <property type="entry name" value="DUF6570"/>
</dbReference>
<evidence type="ECO:0000313" key="2">
    <source>
        <dbReference type="EMBL" id="KAF6752482.1"/>
    </source>
</evidence>
<dbReference type="AlphaFoldDB" id="A0A8H6HU84"/>
<accession>A0A8H6HU84</accession>
<gene>
    <name evidence="2" type="ORF">DFP72DRAFT_782039</name>
</gene>
<name>A0A8H6HU84_9AGAR</name>
<organism evidence="2 3">
    <name type="scientific">Ephemerocybe angulata</name>
    <dbReference type="NCBI Taxonomy" id="980116"/>
    <lineage>
        <taxon>Eukaryota</taxon>
        <taxon>Fungi</taxon>
        <taxon>Dikarya</taxon>
        <taxon>Basidiomycota</taxon>
        <taxon>Agaricomycotina</taxon>
        <taxon>Agaricomycetes</taxon>
        <taxon>Agaricomycetidae</taxon>
        <taxon>Agaricales</taxon>
        <taxon>Agaricineae</taxon>
        <taxon>Psathyrellaceae</taxon>
        <taxon>Ephemerocybe</taxon>
    </lineage>
</organism>
<protein>
    <recommendedName>
        <fullName evidence="1">DUF6570 domain-containing protein</fullName>
    </recommendedName>
</protein>
<dbReference type="EMBL" id="JACGCI010000044">
    <property type="protein sequence ID" value="KAF6752482.1"/>
    <property type="molecule type" value="Genomic_DNA"/>
</dbReference>
<proteinExistence type="predicted"/>
<evidence type="ECO:0000259" key="1">
    <source>
        <dbReference type="Pfam" id="PF20209"/>
    </source>
</evidence>
<evidence type="ECO:0000313" key="3">
    <source>
        <dbReference type="Proteomes" id="UP000521943"/>
    </source>
</evidence>
<feature type="non-terminal residue" evidence="2">
    <location>
        <position position="184"/>
    </location>
</feature>
<dbReference type="Pfam" id="PF20209">
    <property type="entry name" value="DUF6570"/>
    <property type="match status" value="1"/>
</dbReference>
<sequence>MLDKRGVHSDCSISMTSVDVCGPCASSLRHGTIPKFSLRNNMYRGRLPSDFADLTWVEEMVCSIYRNTAHVTRLFNSASPDQPTVLHGNTCAHEMNVISTVCILPRTPADINGMLSVVFVGPGRFDPSKSGDMFRVRKAKIWRFLMWLKSHNRLYMALKFDENIVNLYPDDGPLPGVGDATIHQ</sequence>
<feature type="domain" description="DUF6570" evidence="1">
    <location>
        <begin position="31"/>
        <end position="164"/>
    </location>
</feature>
<dbReference type="Proteomes" id="UP000521943">
    <property type="component" value="Unassembled WGS sequence"/>
</dbReference>
<reference evidence="2 3" key="1">
    <citation type="submission" date="2020-07" db="EMBL/GenBank/DDBJ databases">
        <title>Comparative genomics of pyrophilous fungi reveals a link between fire events and developmental genes.</title>
        <authorList>
            <consortium name="DOE Joint Genome Institute"/>
            <person name="Steindorff A.S."/>
            <person name="Carver A."/>
            <person name="Calhoun S."/>
            <person name="Stillman K."/>
            <person name="Liu H."/>
            <person name="Lipzen A."/>
            <person name="Pangilinan J."/>
            <person name="Labutti K."/>
            <person name="Bruns T.D."/>
            <person name="Grigoriev I.V."/>
        </authorList>
    </citation>
    <scope>NUCLEOTIDE SEQUENCE [LARGE SCALE GENOMIC DNA]</scope>
    <source>
        <strain evidence="2 3">CBS 144469</strain>
    </source>
</reference>
<dbReference type="OrthoDB" id="3257061at2759"/>